<feature type="domain" description="VWFA" evidence="1">
    <location>
        <begin position="15"/>
        <end position="209"/>
    </location>
</feature>
<organism evidence="2 3">
    <name type="scientific">Limnospira platensis NIES-46</name>
    <dbReference type="NCBI Taxonomy" id="1236695"/>
    <lineage>
        <taxon>Bacteria</taxon>
        <taxon>Bacillati</taxon>
        <taxon>Cyanobacteriota</taxon>
        <taxon>Cyanophyceae</taxon>
        <taxon>Oscillatoriophycideae</taxon>
        <taxon>Oscillatoriales</taxon>
        <taxon>Sirenicapillariaceae</taxon>
        <taxon>Limnospira</taxon>
    </lineage>
</organism>
<evidence type="ECO:0000259" key="1">
    <source>
        <dbReference type="PROSITE" id="PS50234"/>
    </source>
</evidence>
<dbReference type="EMBL" id="BIMW01000102">
    <property type="protein sequence ID" value="GCE94601.1"/>
    <property type="molecule type" value="Genomic_DNA"/>
</dbReference>
<dbReference type="PANTHER" id="PTHR34706:SF1">
    <property type="entry name" value="VWFA DOMAIN-CONTAINING PROTEIN"/>
    <property type="match status" value="1"/>
</dbReference>
<dbReference type="InterPro" id="IPR036465">
    <property type="entry name" value="vWFA_dom_sf"/>
</dbReference>
<protein>
    <recommendedName>
        <fullName evidence="1">VWFA domain-containing protein</fullName>
    </recommendedName>
</protein>
<sequence length="211" mass="23546">MDILLEGGAVLEKRDYTLIVDVSESMAMAGNKKGQSRWELMRQSILELATYCEHFDPDGITLYLFAEEFKRYDRITSDHVGEVFENHKPGGKADLASVLKDATDSYFARRATEQSQPNGETIFVVTGGEIINPLLEVKRILINASNQLTHEEELAVEMIRVGSSDTATAFFKVLDDELTASGARYNICDTVSLEDMEEISLTDVLLRAITD</sequence>
<dbReference type="InterPro" id="IPR002035">
    <property type="entry name" value="VWF_A"/>
</dbReference>
<dbReference type="RefSeq" id="WP_006618372.1">
    <property type="nucleotide sequence ID" value="NZ_BIMW01000102.1"/>
</dbReference>
<dbReference type="PANTHER" id="PTHR34706">
    <property type="entry name" value="SLR1338 PROTEIN"/>
    <property type="match status" value="1"/>
</dbReference>
<dbReference type="Proteomes" id="UP000326169">
    <property type="component" value="Unassembled WGS sequence"/>
</dbReference>
<evidence type="ECO:0000313" key="2">
    <source>
        <dbReference type="EMBL" id="GCE94601.1"/>
    </source>
</evidence>
<dbReference type="SUPFAM" id="SSF53300">
    <property type="entry name" value="vWA-like"/>
    <property type="match status" value="1"/>
</dbReference>
<accession>A0A5M3T9M3</accession>
<reference evidence="2 3" key="1">
    <citation type="journal article" date="2019" name="J Genomics">
        <title>The Draft Genome of a Hydrogen-producing Cyanobacterium, Arthrospira platensis NIES-46.</title>
        <authorList>
            <person name="Suzuki S."/>
            <person name="Yamaguchi H."/>
            <person name="Kawachi M."/>
        </authorList>
    </citation>
    <scope>NUCLEOTIDE SEQUENCE [LARGE SCALE GENOMIC DNA]</scope>
    <source>
        <strain evidence="2 3">NIES-46</strain>
    </source>
</reference>
<dbReference type="GeneID" id="301683492"/>
<name>A0A5M3T9M3_LIMPL</name>
<comment type="caution">
    <text evidence="2">The sequence shown here is derived from an EMBL/GenBank/DDBJ whole genome shotgun (WGS) entry which is preliminary data.</text>
</comment>
<dbReference type="SMART" id="SM00327">
    <property type="entry name" value="VWA"/>
    <property type="match status" value="1"/>
</dbReference>
<keyword evidence="3" id="KW-1185">Reference proteome</keyword>
<dbReference type="PROSITE" id="PS50234">
    <property type="entry name" value="VWFA"/>
    <property type="match status" value="1"/>
</dbReference>
<proteinExistence type="predicted"/>
<dbReference type="Gene3D" id="3.40.50.410">
    <property type="entry name" value="von Willebrand factor, type A domain"/>
    <property type="match status" value="1"/>
</dbReference>
<gene>
    <name evidence="2" type="ORF">NIES46_26600</name>
</gene>
<evidence type="ECO:0000313" key="3">
    <source>
        <dbReference type="Proteomes" id="UP000326169"/>
    </source>
</evidence>